<dbReference type="EMBL" id="JACQPB010000025">
    <property type="protein sequence ID" value="MBI4210285.1"/>
    <property type="molecule type" value="Genomic_DNA"/>
</dbReference>
<accession>A0A8T3YJS3</accession>
<protein>
    <submittedName>
        <fullName evidence="1">Uncharacterized protein</fullName>
    </submittedName>
</protein>
<proteinExistence type="predicted"/>
<name>A0A8T3YJS3_9ARCH</name>
<organism evidence="1 2">
    <name type="scientific">Candidatus Iainarchaeum sp</name>
    <dbReference type="NCBI Taxonomy" id="3101447"/>
    <lineage>
        <taxon>Archaea</taxon>
        <taxon>Candidatus Iainarchaeota</taxon>
        <taxon>Candidatus Iainarchaeia</taxon>
        <taxon>Candidatus Iainarchaeales</taxon>
        <taxon>Candidatus Iainarchaeaceae</taxon>
        <taxon>Candidatus Iainarchaeum</taxon>
    </lineage>
</organism>
<comment type="caution">
    <text evidence="1">The sequence shown here is derived from an EMBL/GenBank/DDBJ whole genome shotgun (WGS) entry which is preliminary data.</text>
</comment>
<reference evidence="1" key="1">
    <citation type="submission" date="2020-07" db="EMBL/GenBank/DDBJ databases">
        <title>Huge and variable diversity of episymbiotic CPR bacteria and DPANN archaea in groundwater ecosystems.</title>
        <authorList>
            <person name="He C.Y."/>
            <person name="Keren R."/>
            <person name="Whittaker M."/>
            <person name="Farag I.F."/>
            <person name="Doudna J."/>
            <person name="Cate J.H.D."/>
            <person name="Banfield J.F."/>
        </authorList>
    </citation>
    <scope>NUCLEOTIDE SEQUENCE</scope>
    <source>
        <strain evidence="1">NC_groundwater_1296_Ag_S-0.2um_52_80</strain>
    </source>
</reference>
<gene>
    <name evidence="1" type="ORF">HY544_02140</name>
</gene>
<sequence length="48" mass="5483">MVKRIGKNFQCEACGLKYPNKAIAEKCQAWCTKNNSCNLEIIRHALKD</sequence>
<dbReference type="Proteomes" id="UP000732298">
    <property type="component" value="Unassembled WGS sequence"/>
</dbReference>
<dbReference type="AlphaFoldDB" id="A0A8T3YJS3"/>
<evidence type="ECO:0000313" key="2">
    <source>
        <dbReference type="Proteomes" id="UP000732298"/>
    </source>
</evidence>
<evidence type="ECO:0000313" key="1">
    <source>
        <dbReference type="EMBL" id="MBI4210285.1"/>
    </source>
</evidence>